<dbReference type="InterPro" id="IPR003838">
    <property type="entry name" value="ABC3_permease_C"/>
</dbReference>
<feature type="transmembrane region" description="Helical" evidence="7">
    <location>
        <begin position="21"/>
        <end position="42"/>
    </location>
</feature>
<dbReference type="PANTHER" id="PTHR30572">
    <property type="entry name" value="MEMBRANE COMPONENT OF TRANSPORTER-RELATED"/>
    <property type="match status" value="1"/>
</dbReference>
<feature type="domain" description="ABC3 transporter permease C-terminal" evidence="8">
    <location>
        <begin position="284"/>
        <end position="396"/>
    </location>
</feature>
<evidence type="ECO:0000256" key="7">
    <source>
        <dbReference type="SAM" id="Phobius"/>
    </source>
</evidence>
<reference evidence="10 11" key="1">
    <citation type="journal article" date="2024" name="Int. J. Mol. Sci.">
        <title>Exploration of Alicyclobacillus spp. Genome in Search of Antibiotic Resistance.</title>
        <authorList>
            <person name="Bucka-Kolendo J."/>
            <person name="Kiousi D.E."/>
            <person name="Dekowska A."/>
            <person name="Mikolajczuk-Szczyrba A."/>
            <person name="Karadedos D.M."/>
            <person name="Michael P."/>
            <person name="Galanis A."/>
            <person name="Sokolowska B."/>
        </authorList>
    </citation>
    <scope>NUCLEOTIDE SEQUENCE [LARGE SCALE GENOMIC DNA]</scope>
    <source>
        <strain evidence="10 11">KKP 3000</strain>
    </source>
</reference>
<feature type="transmembrane region" description="Helical" evidence="7">
    <location>
        <begin position="324"/>
        <end position="348"/>
    </location>
</feature>
<evidence type="ECO:0000256" key="2">
    <source>
        <dbReference type="ARBA" id="ARBA00022475"/>
    </source>
</evidence>
<sequence length="403" mass="42620">MRAKRLVKTAFTSLWHKPLRTMLTMLGIIIGVAAVVALMSYGSATTGSVTSQIQGLGTNLLVITPGQTTQNGVSQGLGSAQTLTQSDVTALQKDSLLSAVAPDATSRGQVEYQSTNYQTRLEGSTADLLTVRNLKLSGGRMFNLVDEQQALPVAVIGPTTAENVFGNANPVGKTIWINGLTFQVIGELASQGSSGATNNDDEILMPLSTLQQDFTGTTYLDTIYASAIDAQHMQQAQQQVENTLRQSHGLSWSAADDFTITNQSTLLGTLSSVSKSLQMFLGGIAGISLLVGGIGIMNIMLVSVTERTREIGLRKALGATRSDILNQFLAESGMVGILGGLIGVGLGMVSSLALGRIASETIHVDWSAVWISFVVAFVVGLVFGVYPAFRAARLSPMNALRYE</sequence>
<evidence type="ECO:0000256" key="1">
    <source>
        <dbReference type="ARBA" id="ARBA00004651"/>
    </source>
</evidence>
<dbReference type="Pfam" id="PF12704">
    <property type="entry name" value="MacB_PCD"/>
    <property type="match status" value="1"/>
</dbReference>
<dbReference type="InterPro" id="IPR025857">
    <property type="entry name" value="MacB_PCD"/>
</dbReference>
<organism evidence="10 11">
    <name type="scientific">Alicyclobacillus fastidiosus</name>
    <dbReference type="NCBI Taxonomy" id="392011"/>
    <lineage>
        <taxon>Bacteria</taxon>
        <taxon>Bacillati</taxon>
        <taxon>Bacillota</taxon>
        <taxon>Bacilli</taxon>
        <taxon>Bacillales</taxon>
        <taxon>Alicyclobacillaceae</taxon>
        <taxon>Alicyclobacillus</taxon>
    </lineage>
</organism>
<keyword evidence="5 7" id="KW-0472">Membrane</keyword>
<feature type="domain" description="MacB-like periplasmic core" evidence="9">
    <location>
        <begin position="21"/>
        <end position="242"/>
    </location>
</feature>
<evidence type="ECO:0000259" key="9">
    <source>
        <dbReference type="Pfam" id="PF12704"/>
    </source>
</evidence>
<keyword evidence="11" id="KW-1185">Reference proteome</keyword>
<evidence type="ECO:0000256" key="3">
    <source>
        <dbReference type="ARBA" id="ARBA00022692"/>
    </source>
</evidence>
<evidence type="ECO:0000313" key="10">
    <source>
        <dbReference type="EMBL" id="MFB5190723.1"/>
    </source>
</evidence>
<dbReference type="EMBL" id="JBDXSU010000007">
    <property type="protein sequence ID" value="MFB5190723.1"/>
    <property type="molecule type" value="Genomic_DNA"/>
</dbReference>
<keyword evidence="3 7" id="KW-0812">Transmembrane</keyword>
<evidence type="ECO:0000259" key="8">
    <source>
        <dbReference type="Pfam" id="PF02687"/>
    </source>
</evidence>
<comment type="subcellular location">
    <subcellularLocation>
        <location evidence="1">Cell membrane</location>
        <topology evidence="1">Multi-pass membrane protein</topology>
    </subcellularLocation>
</comment>
<evidence type="ECO:0000256" key="5">
    <source>
        <dbReference type="ARBA" id="ARBA00023136"/>
    </source>
</evidence>
<name>A0ABV5AEN4_9BACL</name>
<proteinExistence type="inferred from homology"/>
<evidence type="ECO:0000256" key="6">
    <source>
        <dbReference type="ARBA" id="ARBA00038076"/>
    </source>
</evidence>
<feature type="transmembrane region" description="Helical" evidence="7">
    <location>
        <begin position="279"/>
        <end position="304"/>
    </location>
</feature>
<evidence type="ECO:0000313" key="11">
    <source>
        <dbReference type="Proteomes" id="UP001579974"/>
    </source>
</evidence>
<keyword evidence="2" id="KW-1003">Cell membrane</keyword>
<keyword evidence="4 7" id="KW-1133">Transmembrane helix</keyword>
<feature type="transmembrane region" description="Helical" evidence="7">
    <location>
        <begin position="368"/>
        <end position="389"/>
    </location>
</feature>
<dbReference type="Pfam" id="PF02687">
    <property type="entry name" value="FtsX"/>
    <property type="match status" value="1"/>
</dbReference>
<comment type="similarity">
    <text evidence="6">Belongs to the ABC-4 integral membrane protein family.</text>
</comment>
<gene>
    <name evidence="10" type="ORF">KKP3000_004208</name>
</gene>
<dbReference type="RefSeq" id="WP_275474503.1">
    <property type="nucleotide sequence ID" value="NZ_CP162940.1"/>
</dbReference>
<comment type="caution">
    <text evidence="10">The sequence shown here is derived from an EMBL/GenBank/DDBJ whole genome shotgun (WGS) entry which is preliminary data.</text>
</comment>
<accession>A0ABV5AEN4</accession>
<dbReference type="PANTHER" id="PTHR30572:SF4">
    <property type="entry name" value="ABC TRANSPORTER PERMEASE YTRF"/>
    <property type="match status" value="1"/>
</dbReference>
<dbReference type="InterPro" id="IPR050250">
    <property type="entry name" value="Macrolide_Exporter_MacB"/>
</dbReference>
<dbReference type="Proteomes" id="UP001579974">
    <property type="component" value="Unassembled WGS sequence"/>
</dbReference>
<protein>
    <submittedName>
        <fullName evidence="10">ABC transporter permease</fullName>
    </submittedName>
</protein>
<evidence type="ECO:0000256" key="4">
    <source>
        <dbReference type="ARBA" id="ARBA00022989"/>
    </source>
</evidence>